<sequence length="144" mass="16215">MRSYDEVIASARDEAPFSNGTEGYGWMENWCYRPCMNPVEVAWRRYENGERKTPPKDYPGGCPLIQAALLGKTPVEWIDQWGGTGPYPIADRFHCIEFRGPDGGSGEPRPRPDPPGMDGLFERPERAVRMLAQPHEAREAVPVP</sequence>
<dbReference type="EMBL" id="BCTB01000001">
    <property type="protein sequence ID" value="GAT13189.1"/>
    <property type="molecule type" value="Genomic_DNA"/>
</dbReference>
<organism evidence="2 3">
    <name type="scientific">Mycolicibacterium thermoresistibile</name>
    <name type="common">Mycobacterium thermoresistibile</name>
    <dbReference type="NCBI Taxonomy" id="1797"/>
    <lineage>
        <taxon>Bacteria</taxon>
        <taxon>Bacillati</taxon>
        <taxon>Actinomycetota</taxon>
        <taxon>Actinomycetes</taxon>
        <taxon>Mycobacteriales</taxon>
        <taxon>Mycobacteriaceae</taxon>
        <taxon>Mycolicibacterium</taxon>
    </lineage>
</organism>
<dbReference type="AlphaFoldDB" id="A0A100XAT6"/>
<name>A0A100XAT6_MYCTH</name>
<reference evidence="2 3" key="1">
    <citation type="journal article" date="2016" name="Genome Announc.">
        <title>Draft Genome Sequences of Five Rapidly Growing Mycobacterium Species, M. thermoresistibile, M. fortuitum subsp. acetamidolyticum, M. canariasense, M. brisbanense, and M. novocastrense.</title>
        <authorList>
            <person name="Katahira K."/>
            <person name="Ogura Y."/>
            <person name="Gotoh Y."/>
            <person name="Hayashi T."/>
        </authorList>
    </citation>
    <scope>NUCLEOTIDE SEQUENCE [LARGE SCALE GENOMIC DNA]</scope>
    <source>
        <strain evidence="2 3">JCM6362</strain>
    </source>
</reference>
<dbReference type="Proteomes" id="UP000069654">
    <property type="component" value="Unassembled WGS sequence"/>
</dbReference>
<gene>
    <name evidence="2" type="ORF">RMCT_0161</name>
</gene>
<protein>
    <submittedName>
        <fullName evidence="2">Gp181</fullName>
    </submittedName>
</protein>
<comment type="caution">
    <text evidence="2">The sequence shown here is derived from an EMBL/GenBank/DDBJ whole genome shotgun (WGS) entry which is preliminary data.</text>
</comment>
<accession>A0A100XAT6</accession>
<proteinExistence type="predicted"/>
<evidence type="ECO:0000256" key="1">
    <source>
        <dbReference type="SAM" id="MobiDB-lite"/>
    </source>
</evidence>
<dbReference type="STRING" id="1797.RMCT_0161"/>
<reference evidence="3" key="2">
    <citation type="submission" date="2016-02" db="EMBL/GenBank/DDBJ databases">
        <title>Draft genome sequence of five rapidly growing Mycobacterium species.</title>
        <authorList>
            <person name="Katahira K."/>
            <person name="Gotou Y."/>
            <person name="Iida K."/>
            <person name="Ogura Y."/>
            <person name="Hayashi T."/>
        </authorList>
    </citation>
    <scope>NUCLEOTIDE SEQUENCE [LARGE SCALE GENOMIC DNA]</scope>
    <source>
        <strain evidence="3">JCM6362</strain>
    </source>
</reference>
<dbReference type="RefSeq" id="WP_131588031.1">
    <property type="nucleotide sequence ID" value="NZ_BCTB01000001.1"/>
</dbReference>
<evidence type="ECO:0000313" key="3">
    <source>
        <dbReference type="Proteomes" id="UP000069654"/>
    </source>
</evidence>
<dbReference type="OrthoDB" id="3694208at2"/>
<feature type="region of interest" description="Disordered" evidence="1">
    <location>
        <begin position="98"/>
        <end position="121"/>
    </location>
</feature>
<evidence type="ECO:0000313" key="2">
    <source>
        <dbReference type="EMBL" id="GAT13189.1"/>
    </source>
</evidence>